<feature type="chain" id="PRO_5041119278" evidence="1">
    <location>
        <begin position="25"/>
        <end position="230"/>
    </location>
</feature>
<dbReference type="WBParaSite" id="EgrG_002067900">
    <property type="protein sequence ID" value="EgrG_002067900"/>
    <property type="gene ID" value="EgrG_002067900"/>
</dbReference>
<keyword evidence="1" id="KW-0732">Signal</keyword>
<gene>
    <name evidence="2" type="ORF">EgrG_002067900</name>
</gene>
<name>U6FVL8_ECHGR</name>
<evidence type="ECO:0000256" key="1">
    <source>
        <dbReference type="SAM" id="SignalP"/>
    </source>
</evidence>
<evidence type="ECO:0000313" key="2">
    <source>
        <dbReference type="EMBL" id="CDI70198.1"/>
    </source>
</evidence>
<organism evidence="2">
    <name type="scientific">Echinococcus granulosus</name>
    <name type="common">Hydatid tapeworm</name>
    <dbReference type="NCBI Taxonomy" id="6210"/>
    <lineage>
        <taxon>Eukaryota</taxon>
        <taxon>Metazoa</taxon>
        <taxon>Spiralia</taxon>
        <taxon>Lophotrochozoa</taxon>
        <taxon>Platyhelminthes</taxon>
        <taxon>Cestoda</taxon>
        <taxon>Eucestoda</taxon>
        <taxon>Cyclophyllidea</taxon>
        <taxon>Taeniidae</taxon>
        <taxon>Echinococcus</taxon>
        <taxon>Echinococcus granulosus group</taxon>
    </lineage>
</organism>
<reference evidence="4" key="2">
    <citation type="submission" date="2020-10" db="UniProtKB">
        <authorList>
            <consortium name="WormBaseParasite"/>
        </authorList>
    </citation>
    <scope>IDENTIFICATION</scope>
</reference>
<reference evidence="2 3" key="1">
    <citation type="journal article" date="2013" name="Nature">
        <title>The genomes of four tapeworm species reveal adaptations to parasitism.</title>
        <authorList>
            <person name="Tsai I.J."/>
            <person name="Zarowiecki M."/>
            <person name="Holroyd N."/>
            <person name="Garciarrubio A."/>
            <person name="Sanchez-Flores A."/>
            <person name="Brooks K.L."/>
            <person name="Tracey A."/>
            <person name="Bobes R.J."/>
            <person name="Fragoso G."/>
            <person name="Sciutto E."/>
            <person name="Aslett M."/>
            <person name="Beasley H."/>
            <person name="Bennett H.M."/>
            <person name="Cai J."/>
            <person name="Camicia F."/>
            <person name="Clark R."/>
            <person name="Cucher M."/>
            <person name="De Silva N."/>
            <person name="Day T.A."/>
            <person name="Deplazes P."/>
            <person name="Estrada K."/>
            <person name="Fernandez C."/>
            <person name="Holland P.W."/>
            <person name="Hou J."/>
            <person name="Hu S."/>
            <person name="Huckvale T."/>
            <person name="Hung S.S."/>
            <person name="Kamenetzky L."/>
            <person name="Keane J.A."/>
            <person name="Kiss F."/>
            <person name="Koziol U."/>
            <person name="Lambert O."/>
            <person name="Liu K."/>
            <person name="Luo X."/>
            <person name="Luo Y."/>
            <person name="Macchiaroli N."/>
            <person name="Nichol S."/>
            <person name="Paps J."/>
            <person name="Parkinson J."/>
            <person name="Pouchkina-Stantcheva N."/>
            <person name="Riddiford N."/>
            <person name="Rosenzvit M."/>
            <person name="Salinas G."/>
            <person name="Wasmuth J.D."/>
            <person name="Zamanian M."/>
            <person name="Zheng Y."/>
            <person name="Cai X."/>
            <person name="Soberon X."/>
            <person name="Olson P.D."/>
            <person name="Laclette J.P."/>
            <person name="Brehm K."/>
            <person name="Berriman M."/>
            <person name="Garciarrubio A."/>
            <person name="Bobes R.J."/>
            <person name="Fragoso G."/>
            <person name="Sanchez-Flores A."/>
            <person name="Estrada K."/>
            <person name="Cevallos M.A."/>
            <person name="Morett E."/>
            <person name="Gonzalez V."/>
            <person name="Portillo T."/>
            <person name="Ochoa-Leyva A."/>
            <person name="Jose M.V."/>
            <person name="Sciutto E."/>
            <person name="Landa A."/>
            <person name="Jimenez L."/>
            <person name="Valdes V."/>
            <person name="Carrero J.C."/>
            <person name="Larralde C."/>
            <person name="Morales-Montor J."/>
            <person name="Limon-Lason J."/>
            <person name="Soberon X."/>
            <person name="Laclette J.P."/>
        </authorList>
    </citation>
    <scope>NUCLEOTIDE SEQUENCE [LARGE SCALE GENOMIC DNA]</scope>
</reference>
<evidence type="ECO:0000313" key="3">
    <source>
        <dbReference type="Proteomes" id="UP000492820"/>
    </source>
</evidence>
<dbReference type="AlphaFoldDB" id="U6FVL8"/>
<protein>
    <submittedName>
        <fullName evidence="4">Secreted protein</fullName>
    </submittedName>
</protein>
<accession>U6FVL8</accession>
<dbReference type="EMBL" id="CBLN010004015">
    <property type="protein sequence ID" value="CDI70198.1"/>
    <property type="molecule type" value="Genomic_DNA"/>
</dbReference>
<feature type="signal peptide" evidence="1">
    <location>
        <begin position="1"/>
        <end position="24"/>
    </location>
</feature>
<dbReference type="Proteomes" id="UP000492820">
    <property type="component" value="Unassembled WGS sequence"/>
</dbReference>
<sequence length="230" mass="25103">MSGNGCSFCLVACTSIACLTMLSAIRKVGRLIQATSLSIKYRANAMERVIGVVEMQVTSEISLFLSSNLSSSPHPLSTSLHFTLTLSQDNSVPHQLSFHHHLHILQLLLLILLLLPHLSNPSISPPELVSMILFDHSNSVMAIANPSPLHFHPHGSANSAHTCICSALISSQISPVEELVITSEWWALRTSAVASPPTRVGSIYSRIAQLPIKTWHHCIDNQSNNKSIHK</sequence>
<evidence type="ECO:0000313" key="4">
    <source>
        <dbReference type="WBParaSite" id="EgrG_002067900"/>
    </source>
</evidence>
<proteinExistence type="predicted"/>